<evidence type="ECO:0000256" key="3">
    <source>
        <dbReference type="ARBA" id="ARBA00010617"/>
    </source>
</evidence>
<accession>A0A803LKA3</accession>
<dbReference type="InterPro" id="IPR017972">
    <property type="entry name" value="Cyt_P450_CS"/>
</dbReference>
<evidence type="ECO:0000256" key="6">
    <source>
        <dbReference type="ARBA" id="ARBA00022723"/>
    </source>
</evidence>
<dbReference type="GeneID" id="110724693"/>
<dbReference type="CDD" id="cd11072">
    <property type="entry name" value="CYP71-like"/>
    <property type="match status" value="1"/>
</dbReference>
<dbReference type="EnsemblPlants" id="AUR62014400-RA">
    <property type="protein sequence ID" value="AUR62014400-RA:cds"/>
    <property type="gene ID" value="AUR62014400"/>
</dbReference>
<evidence type="ECO:0000256" key="13">
    <source>
        <dbReference type="RuleBase" id="RU000461"/>
    </source>
</evidence>
<dbReference type="GO" id="GO:0005506">
    <property type="term" value="F:iron ion binding"/>
    <property type="evidence" value="ECO:0007669"/>
    <property type="project" value="InterPro"/>
</dbReference>
<gene>
    <name evidence="14" type="primary">LOC110724693</name>
</gene>
<keyword evidence="15" id="KW-1185">Reference proteome</keyword>
<evidence type="ECO:0000256" key="2">
    <source>
        <dbReference type="ARBA" id="ARBA00004167"/>
    </source>
</evidence>
<dbReference type="PANTHER" id="PTHR47955">
    <property type="entry name" value="CYTOCHROME P450 FAMILY 71 PROTEIN"/>
    <property type="match status" value="1"/>
</dbReference>
<dbReference type="OrthoDB" id="2789670at2759"/>
<dbReference type="AlphaFoldDB" id="A0A803LKA3"/>
<dbReference type="Pfam" id="PF00067">
    <property type="entry name" value="p450"/>
    <property type="match status" value="1"/>
</dbReference>
<keyword evidence="8 13" id="KW-0560">Oxidoreductase</keyword>
<dbReference type="GO" id="GO:0016020">
    <property type="term" value="C:membrane"/>
    <property type="evidence" value="ECO:0007669"/>
    <property type="project" value="UniProtKB-SubCell"/>
</dbReference>
<feature type="binding site" description="axial binding residue" evidence="12">
    <location>
        <position position="444"/>
    </location>
    <ligand>
        <name>heme</name>
        <dbReference type="ChEBI" id="CHEBI:30413"/>
    </ligand>
    <ligandPart>
        <name>Fe</name>
        <dbReference type="ChEBI" id="CHEBI:18248"/>
    </ligandPart>
</feature>
<keyword evidence="7" id="KW-1133">Transmembrane helix</keyword>
<dbReference type="GO" id="GO:0016705">
    <property type="term" value="F:oxidoreductase activity, acting on paired donors, with incorporation or reduction of molecular oxygen"/>
    <property type="evidence" value="ECO:0007669"/>
    <property type="project" value="InterPro"/>
</dbReference>
<dbReference type="Proteomes" id="UP000596660">
    <property type="component" value="Unplaced"/>
</dbReference>
<dbReference type="OMA" id="RMLVFAE"/>
<evidence type="ECO:0000256" key="8">
    <source>
        <dbReference type="ARBA" id="ARBA00023002"/>
    </source>
</evidence>
<keyword evidence="6 12" id="KW-0479">Metal-binding</keyword>
<comment type="similarity">
    <text evidence="3 13">Belongs to the cytochrome P450 family.</text>
</comment>
<dbReference type="GO" id="GO:0020037">
    <property type="term" value="F:heme binding"/>
    <property type="evidence" value="ECO:0007669"/>
    <property type="project" value="InterPro"/>
</dbReference>
<comment type="cofactor">
    <cofactor evidence="1 12">
        <name>heme</name>
        <dbReference type="ChEBI" id="CHEBI:30413"/>
    </cofactor>
</comment>
<reference evidence="14" key="2">
    <citation type="submission" date="2021-03" db="UniProtKB">
        <authorList>
            <consortium name="EnsemblPlants"/>
        </authorList>
    </citation>
    <scope>IDENTIFICATION</scope>
</reference>
<dbReference type="InterPro" id="IPR036396">
    <property type="entry name" value="Cyt_P450_sf"/>
</dbReference>
<dbReference type="Gramene" id="AUR62014400-RA">
    <property type="protein sequence ID" value="AUR62014400-RA:cds"/>
    <property type="gene ID" value="AUR62014400"/>
</dbReference>
<evidence type="ECO:0000256" key="12">
    <source>
        <dbReference type="PIRSR" id="PIRSR602401-1"/>
    </source>
</evidence>
<sequence length="501" mass="57071">MLLFFPLLAIFSLTIIYLFLLPKHTKNNEPLLHPPPGPKGIPFIGNLHQFDASKPHVYLAELAKTYGPIISLRFGRVPVVAVHSAKLAKEVLQTQDLNFCSRPPLVSMQRLSYNGLDMAFAPYNEYLREIRKISIVHLLSSKRVDSFAPIRQEEVSRVMKKISSLSSASKIVNLSELLMGFSASNICRIAFGKRCEDDEGLSRRSKFHSMLNEAQAMFTSFFFSDYFPTIGWLDKLSGKFSRLEKIFKDMDAFYEEIINDHLAPNKPKSEREDIIDILLRLREHHPSYQLTLDHIKAILMNIFVAGADTSVVMVVWAMTELIKHPESMNKVQEELRNAIQNTNCINKCNFKELKYFQAVMKETFRLHPAGPLLVVRETIQKTKIEGYDILPGTLVHVNAWAIGRDPESWIDPEKFMPERFLESTIDFKGCDFELIPFGAGRRICPGLHLGVANVELVLANLLHSFDWELPSGVKKEDIDTDVLPGIAMHKKNPLCLVAKKY</sequence>
<dbReference type="GO" id="GO:0004497">
    <property type="term" value="F:monooxygenase activity"/>
    <property type="evidence" value="ECO:0007669"/>
    <property type="project" value="UniProtKB-KW"/>
</dbReference>
<keyword evidence="9 12" id="KW-0408">Iron</keyword>
<proteinExistence type="inferred from homology"/>
<evidence type="ECO:0000256" key="7">
    <source>
        <dbReference type="ARBA" id="ARBA00022989"/>
    </source>
</evidence>
<dbReference type="InterPro" id="IPR002401">
    <property type="entry name" value="Cyt_P450_E_grp-I"/>
</dbReference>
<evidence type="ECO:0000313" key="15">
    <source>
        <dbReference type="Proteomes" id="UP000596660"/>
    </source>
</evidence>
<evidence type="ECO:0000256" key="9">
    <source>
        <dbReference type="ARBA" id="ARBA00023004"/>
    </source>
</evidence>
<dbReference type="Gene3D" id="1.10.630.10">
    <property type="entry name" value="Cytochrome P450"/>
    <property type="match status" value="1"/>
</dbReference>
<evidence type="ECO:0000256" key="10">
    <source>
        <dbReference type="ARBA" id="ARBA00023033"/>
    </source>
</evidence>
<comment type="subcellular location">
    <subcellularLocation>
        <location evidence="2">Membrane</location>
        <topology evidence="2">Single-pass membrane protein</topology>
    </subcellularLocation>
</comment>
<dbReference type="SUPFAM" id="SSF48264">
    <property type="entry name" value="Cytochrome P450"/>
    <property type="match status" value="1"/>
</dbReference>
<evidence type="ECO:0000256" key="11">
    <source>
        <dbReference type="ARBA" id="ARBA00023136"/>
    </source>
</evidence>
<dbReference type="PANTHER" id="PTHR47955:SF22">
    <property type="entry name" value="CYTOCHROME P450 83B1-LIKE"/>
    <property type="match status" value="1"/>
</dbReference>
<evidence type="ECO:0000256" key="1">
    <source>
        <dbReference type="ARBA" id="ARBA00001971"/>
    </source>
</evidence>
<evidence type="ECO:0000313" key="14">
    <source>
        <dbReference type="EnsemblPlants" id="AUR62014400-RA:cds"/>
    </source>
</evidence>
<dbReference type="PRINTS" id="PR00463">
    <property type="entry name" value="EP450I"/>
</dbReference>
<dbReference type="FunFam" id="1.10.630.10:FF:000011">
    <property type="entry name" value="Cytochrome P450 83B1"/>
    <property type="match status" value="1"/>
</dbReference>
<evidence type="ECO:0000256" key="4">
    <source>
        <dbReference type="ARBA" id="ARBA00022617"/>
    </source>
</evidence>
<dbReference type="RefSeq" id="XP_021759830.1">
    <property type="nucleotide sequence ID" value="XM_021904138.1"/>
</dbReference>
<name>A0A803LKA3_CHEQI</name>
<dbReference type="PROSITE" id="PS00086">
    <property type="entry name" value="CYTOCHROME_P450"/>
    <property type="match status" value="1"/>
</dbReference>
<protein>
    <recommendedName>
        <fullName evidence="16">Cytochrome P450</fullName>
    </recommendedName>
</protein>
<dbReference type="KEGG" id="cqi:110724693"/>
<reference evidence="14" key="1">
    <citation type="journal article" date="2017" name="Nature">
        <title>The genome of Chenopodium quinoa.</title>
        <authorList>
            <person name="Jarvis D.E."/>
            <person name="Ho Y.S."/>
            <person name="Lightfoot D.J."/>
            <person name="Schmoeckel S.M."/>
            <person name="Li B."/>
            <person name="Borm T.J.A."/>
            <person name="Ohyanagi H."/>
            <person name="Mineta K."/>
            <person name="Michell C.T."/>
            <person name="Saber N."/>
            <person name="Kharbatia N.M."/>
            <person name="Rupper R.R."/>
            <person name="Sharp A.R."/>
            <person name="Dally N."/>
            <person name="Boughton B.A."/>
            <person name="Woo Y.H."/>
            <person name="Gao G."/>
            <person name="Schijlen E.G.W.M."/>
            <person name="Guo X."/>
            <person name="Momin A.A."/>
            <person name="Negrao S."/>
            <person name="Al-Babili S."/>
            <person name="Gehring C."/>
            <person name="Roessner U."/>
            <person name="Jung C."/>
            <person name="Murphy K."/>
            <person name="Arold S.T."/>
            <person name="Gojobori T."/>
            <person name="van der Linden C.G."/>
            <person name="van Loo E.N."/>
            <person name="Jellen E.N."/>
            <person name="Maughan P.J."/>
            <person name="Tester M."/>
        </authorList>
    </citation>
    <scope>NUCLEOTIDE SEQUENCE [LARGE SCALE GENOMIC DNA]</scope>
    <source>
        <strain evidence="14">cv. PI 614886</strain>
    </source>
</reference>
<evidence type="ECO:0008006" key="16">
    <source>
        <dbReference type="Google" id="ProtNLM"/>
    </source>
</evidence>
<organism evidence="14 15">
    <name type="scientific">Chenopodium quinoa</name>
    <name type="common">Quinoa</name>
    <dbReference type="NCBI Taxonomy" id="63459"/>
    <lineage>
        <taxon>Eukaryota</taxon>
        <taxon>Viridiplantae</taxon>
        <taxon>Streptophyta</taxon>
        <taxon>Embryophyta</taxon>
        <taxon>Tracheophyta</taxon>
        <taxon>Spermatophyta</taxon>
        <taxon>Magnoliopsida</taxon>
        <taxon>eudicotyledons</taxon>
        <taxon>Gunneridae</taxon>
        <taxon>Pentapetalae</taxon>
        <taxon>Caryophyllales</taxon>
        <taxon>Chenopodiaceae</taxon>
        <taxon>Chenopodioideae</taxon>
        <taxon>Atripliceae</taxon>
        <taxon>Chenopodium</taxon>
    </lineage>
</organism>
<keyword evidence="10 13" id="KW-0503">Monooxygenase</keyword>
<dbReference type="InterPro" id="IPR001128">
    <property type="entry name" value="Cyt_P450"/>
</dbReference>
<keyword evidence="11" id="KW-0472">Membrane</keyword>
<keyword evidence="5" id="KW-0812">Transmembrane</keyword>
<dbReference type="PRINTS" id="PR00385">
    <property type="entry name" value="P450"/>
</dbReference>
<keyword evidence="4 12" id="KW-0349">Heme</keyword>
<evidence type="ECO:0000256" key="5">
    <source>
        <dbReference type="ARBA" id="ARBA00022692"/>
    </source>
</evidence>